<dbReference type="Proteomes" id="UP001140513">
    <property type="component" value="Unassembled WGS sequence"/>
</dbReference>
<organism evidence="2 3">
    <name type="scientific">Didymosphaeria variabile</name>
    <dbReference type="NCBI Taxonomy" id="1932322"/>
    <lineage>
        <taxon>Eukaryota</taxon>
        <taxon>Fungi</taxon>
        <taxon>Dikarya</taxon>
        <taxon>Ascomycota</taxon>
        <taxon>Pezizomycotina</taxon>
        <taxon>Dothideomycetes</taxon>
        <taxon>Pleosporomycetidae</taxon>
        <taxon>Pleosporales</taxon>
        <taxon>Massarineae</taxon>
        <taxon>Didymosphaeriaceae</taxon>
        <taxon>Didymosphaeria</taxon>
    </lineage>
</organism>
<accession>A0A9W8XU29</accession>
<dbReference type="OrthoDB" id="3792523at2759"/>
<evidence type="ECO:0000256" key="1">
    <source>
        <dbReference type="SAM" id="MobiDB-lite"/>
    </source>
</evidence>
<dbReference type="RefSeq" id="XP_056075535.1">
    <property type="nucleotide sequence ID" value="XM_056212062.1"/>
</dbReference>
<comment type="caution">
    <text evidence="2">The sequence shown here is derived from an EMBL/GenBank/DDBJ whole genome shotgun (WGS) entry which is preliminary data.</text>
</comment>
<evidence type="ECO:0000313" key="2">
    <source>
        <dbReference type="EMBL" id="KAJ4358676.1"/>
    </source>
</evidence>
<sequence length="402" mass="45677">MDGTMSDAWESDDEWGHVGVRRLAEARQARPEKEREIIIKAESYWQTKATEQEQQKTANHAALMERLSMSLHPNDHFTDGSSEEIEYQFSDTDILNLHLETLSGALDEAGVRIRHLLLPTVNGRAIKRKSPSIQHLFTGLTSLSFDLHDPAEMLNDYDEQPPSFRTLIQCTRHTLEKLQFSSLFAFNMHRPRRGEHLLEKLWGYEPGSGTEAFVFPRLKQLELISLVLYTPSLIAFLKAQPALEKAVFKHIYLPTRGYGWPDVAAALPPSCHSLHLDHCGGQTTPRDGPDPPPDSNITHSDIERFRPYKHPFPEACGWRASKSYFEREAEKYAVQHHGPQGIRIAEQIAAAQSSLLHGESDSGPSLGELLKQSMDLDRRTTSKIQKFNETIKSLDYADYERL</sequence>
<keyword evidence="3" id="KW-1185">Reference proteome</keyword>
<evidence type="ECO:0000313" key="3">
    <source>
        <dbReference type="Proteomes" id="UP001140513"/>
    </source>
</evidence>
<name>A0A9W8XU29_9PLEO</name>
<protein>
    <submittedName>
        <fullName evidence="2">Uncharacterized protein</fullName>
    </submittedName>
</protein>
<proteinExistence type="predicted"/>
<dbReference type="EMBL" id="JAPEUX010000002">
    <property type="protein sequence ID" value="KAJ4358676.1"/>
    <property type="molecule type" value="Genomic_DNA"/>
</dbReference>
<dbReference type="AlphaFoldDB" id="A0A9W8XU29"/>
<gene>
    <name evidence="2" type="ORF">N0V89_003260</name>
</gene>
<dbReference type="GeneID" id="80906790"/>
<feature type="region of interest" description="Disordered" evidence="1">
    <location>
        <begin position="278"/>
        <end position="300"/>
    </location>
</feature>
<reference evidence="2" key="1">
    <citation type="submission" date="2022-10" db="EMBL/GenBank/DDBJ databases">
        <title>Tapping the CABI collections for fungal endophytes: first genome assemblies for Collariella, Neodidymelliopsis, Ascochyta clinopodiicola, Didymella pomorum, Didymosphaeria variabile, Neocosmospora piperis and Neocucurbitaria cava.</title>
        <authorList>
            <person name="Hill R."/>
        </authorList>
    </citation>
    <scope>NUCLEOTIDE SEQUENCE</scope>
    <source>
        <strain evidence="2">IMI 356815</strain>
    </source>
</reference>